<sequence>MGFSGKQAWKHGIRIAAGCLMGSSFGSAIRAVANNRWGVATFQNSTVKYEGNIGLWQFCGGFNGTAKTCQWTKDMDLPQAHKAAIAMSMIGLILMVIAFVCLMITWCTVYAKKSGPLARYSIISIAAVSLLAVVCFLLAMAIFGTFFETWQKFHDYGPGTKKFLLTDGFYAIMVAGINGLIATIFVRVSAQSLLASEDQLPMIHVIPGNGQAPAYVAPATSVYPTQQYNTGYSGEKQPGTY</sequence>
<name>A0A8S4Q2F5_OWEFU</name>
<feature type="transmembrane region" description="Helical" evidence="1">
    <location>
        <begin position="12"/>
        <end position="33"/>
    </location>
</feature>
<dbReference type="AlphaFoldDB" id="A0A8S4Q2F5"/>
<dbReference type="EMBL" id="CAIIXF020000012">
    <property type="protein sequence ID" value="CAH1800567.1"/>
    <property type="molecule type" value="Genomic_DNA"/>
</dbReference>
<keyword evidence="1" id="KW-1133">Transmembrane helix</keyword>
<organism evidence="2 3">
    <name type="scientific">Owenia fusiformis</name>
    <name type="common">Polychaete worm</name>
    <dbReference type="NCBI Taxonomy" id="6347"/>
    <lineage>
        <taxon>Eukaryota</taxon>
        <taxon>Metazoa</taxon>
        <taxon>Spiralia</taxon>
        <taxon>Lophotrochozoa</taxon>
        <taxon>Annelida</taxon>
        <taxon>Polychaeta</taxon>
        <taxon>Sedentaria</taxon>
        <taxon>Canalipalpata</taxon>
        <taxon>Sabellida</taxon>
        <taxon>Oweniida</taxon>
        <taxon>Oweniidae</taxon>
        <taxon>Owenia</taxon>
    </lineage>
</organism>
<proteinExistence type="predicted"/>
<evidence type="ECO:0000313" key="2">
    <source>
        <dbReference type="EMBL" id="CAH1800567.1"/>
    </source>
</evidence>
<evidence type="ECO:0000256" key="1">
    <source>
        <dbReference type="SAM" id="Phobius"/>
    </source>
</evidence>
<evidence type="ECO:0000313" key="3">
    <source>
        <dbReference type="Proteomes" id="UP000749559"/>
    </source>
</evidence>
<reference evidence="2" key="1">
    <citation type="submission" date="2022-03" db="EMBL/GenBank/DDBJ databases">
        <authorList>
            <person name="Martin C."/>
        </authorList>
    </citation>
    <scope>NUCLEOTIDE SEQUENCE</scope>
</reference>
<dbReference type="Proteomes" id="UP000749559">
    <property type="component" value="Unassembled WGS sequence"/>
</dbReference>
<keyword evidence="1" id="KW-0812">Transmembrane</keyword>
<comment type="caution">
    <text evidence="2">The sequence shown here is derived from an EMBL/GenBank/DDBJ whole genome shotgun (WGS) entry which is preliminary data.</text>
</comment>
<gene>
    <name evidence="2" type="ORF">OFUS_LOCUS24433</name>
</gene>
<evidence type="ECO:0008006" key="4">
    <source>
        <dbReference type="Google" id="ProtNLM"/>
    </source>
</evidence>
<dbReference type="Gene3D" id="1.20.140.150">
    <property type="match status" value="1"/>
</dbReference>
<accession>A0A8S4Q2F5</accession>
<feature type="transmembrane region" description="Helical" evidence="1">
    <location>
        <begin position="122"/>
        <end position="147"/>
    </location>
</feature>
<feature type="transmembrane region" description="Helical" evidence="1">
    <location>
        <begin position="167"/>
        <end position="186"/>
    </location>
</feature>
<keyword evidence="1" id="KW-0472">Membrane</keyword>
<protein>
    <recommendedName>
        <fullName evidence="4">Claudin</fullName>
    </recommendedName>
</protein>
<feature type="transmembrane region" description="Helical" evidence="1">
    <location>
        <begin position="83"/>
        <end position="110"/>
    </location>
</feature>
<keyword evidence="3" id="KW-1185">Reference proteome</keyword>